<dbReference type="SUPFAM" id="SSF47769">
    <property type="entry name" value="SAM/Pointed domain"/>
    <property type="match status" value="1"/>
</dbReference>
<gene>
    <name evidence="3" type="ORF">PROFUN_07110</name>
</gene>
<comment type="caution">
    <text evidence="3">The sequence shown here is derived from an EMBL/GenBank/DDBJ whole genome shotgun (WGS) entry which is preliminary data.</text>
</comment>
<dbReference type="AlphaFoldDB" id="A0A2P6NMI4"/>
<evidence type="ECO:0000313" key="3">
    <source>
        <dbReference type="EMBL" id="PRP85163.1"/>
    </source>
</evidence>
<proteinExistence type="predicted"/>
<evidence type="ECO:0000313" key="4">
    <source>
        <dbReference type="Proteomes" id="UP000241769"/>
    </source>
</evidence>
<feature type="region of interest" description="Disordered" evidence="1">
    <location>
        <begin position="327"/>
        <end position="367"/>
    </location>
</feature>
<feature type="compositionally biased region" description="Polar residues" evidence="1">
    <location>
        <begin position="234"/>
        <end position="243"/>
    </location>
</feature>
<dbReference type="PROSITE" id="PS50105">
    <property type="entry name" value="SAM_DOMAIN"/>
    <property type="match status" value="1"/>
</dbReference>
<sequence length="648" mass="72197">MTFVPNESKLMVSFRTAWEKLVSDKQTLFPVWQKTAHRGIPPQLNDEEYALRATKSLQGINMRPALQLNIVHSKDDQKFPYTPAEEIRLTLVSAKDKGVPPQGACHFCQGNPILTESKTFHLEQREDGAHAIVKGGSIYFSKLQIGCCTSVRGHGVPFRIKIEFTRADSPLRGIIVYSPPIEVGAKSPFARIEVQKAQMKQLVAQGIIPRDSFRKNSLEDKNPPNVEALLEPSPTKTSPNFSTMMTNQTPVVTVASILDGLELSQYIATFHEQEIDIKAFMQLTDGELIELGINRMGPRLKILNEVARLRGNAEHVPARLAASPSHLVSPSHLMSSPSNLNPPNPTQTLYNPPSVKSEDSSPPSLGWDDPNLFSVPQFADPRRRRTDDYHVPMFGAEHFEDIDIMSNLFPEVNEYVFLSATIQESDTMHKQVLFIVRSCQDHMTTQAAVQGLHEHILQMNKSEGRVVLEEGHARMIIGLVRDPNTGNFVVQFGTRNGELSNADPWPFERGDFIKIDNFSDRITVRMDAISCVIPSGLEATLHIQQDEPFSYPAILPGRSLEIGLWQDPAQGYLEMGLQACTTPNCGSLGGVYKEACTFATRITRFCVKRILSDGVEYGEQQQLQRQMSSSPSNINLKRSASMADLAPI</sequence>
<feature type="region of interest" description="Disordered" evidence="1">
    <location>
        <begin position="214"/>
        <end position="243"/>
    </location>
</feature>
<protein>
    <submittedName>
        <fullName evidence="3">Ankyrin repeat and SAM domain-containing protein 3-like</fullName>
    </submittedName>
</protein>
<evidence type="ECO:0000259" key="2">
    <source>
        <dbReference type="PROSITE" id="PS50105"/>
    </source>
</evidence>
<dbReference type="EMBL" id="MDYQ01000049">
    <property type="protein sequence ID" value="PRP85163.1"/>
    <property type="molecule type" value="Genomic_DNA"/>
</dbReference>
<dbReference type="OrthoDB" id="539213at2759"/>
<organism evidence="3 4">
    <name type="scientific">Planoprotostelium fungivorum</name>
    <dbReference type="NCBI Taxonomy" id="1890364"/>
    <lineage>
        <taxon>Eukaryota</taxon>
        <taxon>Amoebozoa</taxon>
        <taxon>Evosea</taxon>
        <taxon>Variosea</taxon>
        <taxon>Cavosteliida</taxon>
        <taxon>Cavosteliaceae</taxon>
        <taxon>Planoprotostelium</taxon>
    </lineage>
</organism>
<dbReference type="Pfam" id="PF00536">
    <property type="entry name" value="SAM_1"/>
    <property type="match status" value="1"/>
</dbReference>
<dbReference type="InParanoid" id="A0A2P6NMI4"/>
<keyword evidence="4" id="KW-1185">Reference proteome</keyword>
<feature type="compositionally biased region" description="Low complexity" evidence="1">
    <location>
        <begin position="327"/>
        <end position="339"/>
    </location>
</feature>
<dbReference type="SMART" id="SM00454">
    <property type="entry name" value="SAM"/>
    <property type="match status" value="1"/>
</dbReference>
<evidence type="ECO:0000256" key="1">
    <source>
        <dbReference type="SAM" id="MobiDB-lite"/>
    </source>
</evidence>
<dbReference type="Proteomes" id="UP000241769">
    <property type="component" value="Unassembled WGS sequence"/>
</dbReference>
<name>A0A2P6NMI4_9EUKA</name>
<dbReference type="CDD" id="cd09487">
    <property type="entry name" value="SAM_superfamily"/>
    <property type="match status" value="1"/>
</dbReference>
<feature type="domain" description="SAM" evidence="2">
    <location>
        <begin position="253"/>
        <end position="312"/>
    </location>
</feature>
<dbReference type="Gene3D" id="1.10.150.50">
    <property type="entry name" value="Transcription Factor, Ets-1"/>
    <property type="match status" value="1"/>
</dbReference>
<reference evidence="3 4" key="1">
    <citation type="journal article" date="2018" name="Genome Biol. Evol.">
        <title>Multiple Roots of Fruiting Body Formation in Amoebozoa.</title>
        <authorList>
            <person name="Hillmann F."/>
            <person name="Forbes G."/>
            <person name="Novohradska S."/>
            <person name="Ferling I."/>
            <person name="Riege K."/>
            <person name="Groth M."/>
            <person name="Westermann M."/>
            <person name="Marz M."/>
            <person name="Spaller T."/>
            <person name="Winckler T."/>
            <person name="Schaap P."/>
            <person name="Glockner G."/>
        </authorList>
    </citation>
    <scope>NUCLEOTIDE SEQUENCE [LARGE SCALE GENOMIC DNA]</scope>
    <source>
        <strain evidence="3 4">Jena</strain>
    </source>
</reference>
<dbReference type="InterPro" id="IPR013761">
    <property type="entry name" value="SAM/pointed_sf"/>
</dbReference>
<accession>A0A2P6NMI4</accession>
<dbReference type="InterPro" id="IPR001660">
    <property type="entry name" value="SAM"/>
</dbReference>